<evidence type="ECO:0008006" key="3">
    <source>
        <dbReference type="Google" id="ProtNLM"/>
    </source>
</evidence>
<keyword evidence="2" id="KW-1185">Reference proteome</keyword>
<dbReference type="Proteomes" id="UP000182034">
    <property type="component" value="Unassembled WGS sequence"/>
</dbReference>
<proteinExistence type="predicted"/>
<dbReference type="PROSITE" id="PS51257">
    <property type="entry name" value="PROKAR_LIPOPROTEIN"/>
    <property type="match status" value="1"/>
</dbReference>
<dbReference type="AlphaFoldDB" id="A0A1K2IGB7"/>
<dbReference type="OrthoDB" id="1259935at2"/>
<dbReference type="EMBL" id="FPKW01000002">
    <property type="protein sequence ID" value="SFZ91322.1"/>
    <property type="molecule type" value="Genomic_DNA"/>
</dbReference>
<gene>
    <name evidence="1" type="ORF">SAMN05216324_102303</name>
</gene>
<evidence type="ECO:0000313" key="1">
    <source>
        <dbReference type="EMBL" id="SFZ91322.1"/>
    </source>
</evidence>
<dbReference type="STRING" id="1612149.SAMN05216324_102303"/>
<organism evidence="1 2">
    <name type="scientific">Chryseobacterium limigenitum</name>
    <dbReference type="NCBI Taxonomy" id="1612149"/>
    <lineage>
        <taxon>Bacteria</taxon>
        <taxon>Pseudomonadati</taxon>
        <taxon>Bacteroidota</taxon>
        <taxon>Flavobacteriia</taxon>
        <taxon>Flavobacteriales</taxon>
        <taxon>Weeksellaceae</taxon>
        <taxon>Chryseobacterium group</taxon>
        <taxon>Chryseobacterium</taxon>
    </lineage>
</organism>
<protein>
    <recommendedName>
        <fullName evidence="3">Lipoprotein</fullName>
    </recommendedName>
</protein>
<accession>A0A1K2IGB7</accession>
<name>A0A1K2IGB7_9FLAO</name>
<sequence>MKKWVFFILMLSFLISCSIRKNQLEHYLSTLENLRTVISKEDSLKIDSVKQVINKQVEKDKERIEKLEKEGYISFCCAETYQDAYFKTGATGFRMIIFKQFKTNSRSKEGENKLLVTIGKKNNIEKVKFLKTTDEDSKKQIENIFKSKELNQWVSAKKYIFRLETQFEISIFIKKK</sequence>
<dbReference type="RefSeq" id="WP_072407471.1">
    <property type="nucleotide sequence ID" value="NZ_FPKW01000002.1"/>
</dbReference>
<reference evidence="2" key="1">
    <citation type="submission" date="2016-10" db="EMBL/GenBank/DDBJ databases">
        <authorList>
            <person name="Varghese N."/>
            <person name="Submissions S."/>
        </authorList>
    </citation>
    <scope>NUCLEOTIDE SEQUENCE [LARGE SCALE GENOMIC DNA]</scope>
    <source>
        <strain evidence="2">SUR2</strain>
    </source>
</reference>
<evidence type="ECO:0000313" key="2">
    <source>
        <dbReference type="Proteomes" id="UP000182034"/>
    </source>
</evidence>